<gene>
    <name evidence="1" type="ORF">THF1A12_260067</name>
</gene>
<sequence length="45" mass="5286">MVLRIKYSILLTGIEEWMELLSCNESSFSDKQTQIWFPSSNLIMC</sequence>
<dbReference type="AlphaFoldDB" id="A0AAU9QN19"/>
<organism evidence="1 2">
    <name type="scientific">Vibrio jasicida</name>
    <dbReference type="NCBI Taxonomy" id="766224"/>
    <lineage>
        <taxon>Bacteria</taxon>
        <taxon>Pseudomonadati</taxon>
        <taxon>Pseudomonadota</taxon>
        <taxon>Gammaproteobacteria</taxon>
        <taxon>Vibrionales</taxon>
        <taxon>Vibrionaceae</taxon>
        <taxon>Vibrio</taxon>
    </lineage>
</organism>
<accession>A0AAU9QN19</accession>
<dbReference type="EMBL" id="CAKMUD010000079">
    <property type="protein sequence ID" value="CAH1593254.1"/>
    <property type="molecule type" value="Genomic_DNA"/>
</dbReference>
<dbReference type="Proteomes" id="UP001295462">
    <property type="component" value="Unassembled WGS sequence"/>
</dbReference>
<protein>
    <submittedName>
        <fullName evidence="1">Uncharacterized protein</fullName>
    </submittedName>
</protein>
<reference evidence="1" key="1">
    <citation type="submission" date="2022-01" db="EMBL/GenBank/DDBJ databases">
        <authorList>
            <person name="Lagorce A."/>
        </authorList>
    </citation>
    <scope>NUCLEOTIDE SEQUENCE</scope>
    <source>
        <strain evidence="1">Th15_F1_A12</strain>
    </source>
</reference>
<comment type="caution">
    <text evidence="1">The sequence shown here is derived from an EMBL/GenBank/DDBJ whole genome shotgun (WGS) entry which is preliminary data.</text>
</comment>
<name>A0AAU9QN19_9VIBR</name>
<proteinExistence type="predicted"/>
<evidence type="ECO:0000313" key="1">
    <source>
        <dbReference type="EMBL" id="CAH1593254.1"/>
    </source>
</evidence>
<evidence type="ECO:0000313" key="2">
    <source>
        <dbReference type="Proteomes" id="UP001295462"/>
    </source>
</evidence>